<gene>
    <name evidence="1" type="ORF">UFOVP25_6</name>
</gene>
<proteinExistence type="predicted"/>
<accession>A0A6J5KNK0</accession>
<reference evidence="1" key="1">
    <citation type="submission" date="2020-04" db="EMBL/GenBank/DDBJ databases">
        <authorList>
            <person name="Chiriac C."/>
            <person name="Salcher M."/>
            <person name="Ghai R."/>
            <person name="Kavagutti S V."/>
        </authorList>
    </citation>
    <scope>NUCLEOTIDE SEQUENCE</scope>
</reference>
<dbReference type="EMBL" id="LR796153">
    <property type="protein sequence ID" value="CAB4121720.1"/>
    <property type="molecule type" value="Genomic_DNA"/>
</dbReference>
<evidence type="ECO:0000313" key="1">
    <source>
        <dbReference type="EMBL" id="CAB4121720.1"/>
    </source>
</evidence>
<sequence length="55" mass="5811">MRSFKTTIIGAVLATVIAIQPLIETGVIDYKKVGLAAIIALFGYLSKDSDVTGVK</sequence>
<protein>
    <submittedName>
        <fullName evidence="1">Uncharacterized protein</fullName>
    </submittedName>
</protein>
<name>A0A6J5KNK0_9CAUD</name>
<organism evidence="1">
    <name type="scientific">uncultured Caudovirales phage</name>
    <dbReference type="NCBI Taxonomy" id="2100421"/>
    <lineage>
        <taxon>Viruses</taxon>
        <taxon>Duplodnaviria</taxon>
        <taxon>Heunggongvirae</taxon>
        <taxon>Uroviricota</taxon>
        <taxon>Caudoviricetes</taxon>
        <taxon>Peduoviridae</taxon>
        <taxon>Maltschvirus</taxon>
        <taxon>Maltschvirus maltsch</taxon>
    </lineage>
</organism>